<comment type="caution">
    <text evidence="1">The sequence shown here is derived from an EMBL/GenBank/DDBJ whole genome shotgun (WGS) entry which is preliminary data.</text>
</comment>
<organism evidence="1 2">
    <name type="scientific">Camelus dromedarius</name>
    <name type="common">Dromedary</name>
    <name type="synonym">Arabian camel</name>
    <dbReference type="NCBI Taxonomy" id="9838"/>
    <lineage>
        <taxon>Eukaryota</taxon>
        <taxon>Metazoa</taxon>
        <taxon>Chordata</taxon>
        <taxon>Craniata</taxon>
        <taxon>Vertebrata</taxon>
        <taxon>Euteleostomi</taxon>
        <taxon>Mammalia</taxon>
        <taxon>Eutheria</taxon>
        <taxon>Laurasiatheria</taxon>
        <taxon>Artiodactyla</taxon>
        <taxon>Tylopoda</taxon>
        <taxon>Camelidae</taxon>
        <taxon>Camelus</taxon>
    </lineage>
</organism>
<proteinExistence type="predicted"/>
<dbReference type="Proteomes" id="UP000299084">
    <property type="component" value="Unassembled WGS sequence"/>
</dbReference>
<sequence length="123" mass="13962">MSLPSEDSKKRIHHFKNTSLLLRWSESLGKQRKRGKPRRRLGAPHLAIRRSPVRTRAVAARNRAEGGLGAGRPWLAALAWGPRDAAAAQNYLLWLGLLLVRFSRELNDISRARKLCGRHLLEE</sequence>
<gene>
    <name evidence="1" type="ORF">Cadr_000015677</name>
</gene>
<name>A0A5N4E9S7_CAMDR</name>
<keyword evidence="2" id="KW-1185">Reference proteome</keyword>
<evidence type="ECO:0000313" key="1">
    <source>
        <dbReference type="EMBL" id="KAB1280034.1"/>
    </source>
</evidence>
<protein>
    <submittedName>
        <fullName evidence="1">Uncharacterized protein</fullName>
    </submittedName>
</protein>
<dbReference type="AlphaFoldDB" id="A0A5N4E9S7"/>
<evidence type="ECO:0000313" key="2">
    <source>
        <dbReference type="Proteomes" id="UP000299084"/>
    </source>
</evidence>
<accession>A0A5N4E9S7</accession>
<dbReference type="STRING" id="9838.ENSCDRP00005006403"/>
<dbReference type="EMBL" id="JWIN03000004">
    <property type="protein sequence ID" value="KAB1280034.1"/>
    <property type="molecule type" value="Genomic_DNA"/>
</dbReference>
<reference evidence="1 2" key="1">
    <citation type="journal article" date="2019" name="Mol. Ecol. Resour.">
        <title>Improving Illumina assemblies with Hi-C and long reads: an example with the North African dromedary.</title>
        <authorList>
            <person name="Elbers J.P."/>
            <person name="Rogers M.F."/>
            <person name="Perelman P.L."/>
            <person name="Proskuryakova A.A."/>
            <person name="Serdyukova N.A."/>
            <person name="Johnson W.E."/>
            <person name="Horin P."/>
            <person name="Corander J."/>
            <person name="Murphy D."/>
            <person name="Burger P.A."/>
        </authorList>
    </citation>
    <scope>NUCLEOTIDE SEQUENCE [LARGE SCALE GENOMIC DNA]</scope>
    <source>
        <strain evidence="1">Drom800</strain>
        <tissue evidence="1">Blood</tissue>
    </source>
</reference>